<dbReference type="InterPro" id="IPR028909">
    <property type="entry name" value="bL21-like"/>
</dbReference>
<name>A0A075B347_ROZAC</name>
<protein>
    <recommendedName>
        <fullName evidence="2">Large ribosomal subunit protein bL21m</fullName>
    </recommendedName>
</protein>
<dbReference type="GO" id="GO:0003735">
    <property type="term" value="F:structural constituent of ribosome"/>
    <property type="evidence" value="ECO:0007669"/>
    <property type="project" value="TreeGrafter"/>
</dbReference>
<dbReference type="HOGENOM" id="CLU_1378832_0_0_1"/>
<dbReference type="STRING" id="988480.A0A075B347"/>
<dbReference type="Proteomes" id="UP000030755">
    <property type="component" value="Unassembled WGS sequence"/>
</dbReference>
<dbReference type="OrthoDB" id="5994at2759"/>
<dbReference type="GO" id="GO:0005762">
    <property type="term" value="C:mitochondrial large ribosomal subunit"/>
    <property type="evidence" value="ECO:0007669"/>
    <property type="project" value="TreeGrafter"/>
</dbReference>
<reference evidence="3 4" key="1">
    <citation type="journal article" date="2013" name="Curr. Biol.">
        <title>Shared signatures of parasitism and phylogenomics unite Cryptomycota and microsporidia.</title>
        <authorList>
            <person name="James T.Y."/>
            <person name="Pelin A."/>
            <person name="Bonen L."/>
            <person name="Ahrendt S."/>
            <person name="Sain D."/>
            <person name="Corradi N."/>
            <person name="Stajich J.E."/>
        </authorList>
    </citation>
    <scope>NUCLEOTIDE SEQUENCE [LARGE SCALE GENOMIC DNA]</scope>
    <source>
        <strain evidence="3 4">CSF55</strain>
    </source>
</reference>
<comment type="similarity">
    <text evidence="1">Belongs to the bacterial ribosomal protein bL21 family.</text>
</comment>
<keyword evidence="4" id="KW-1185">Reference proteome</keyword>
<dbReference type="PANTHER" id="PTHR21349">
    <property type="entry name" value="50S RIBOSOMAL PROTEIN L21"/>
    <property type="match status" value="1"/>
</dbReference>
<evidence type="ECO:0000256" key="1">
    <source>
        <dbReference type="ARBA" id="ARBA00008563"/>
    </source>
</evidence>
<sequence length="198" mass="22803">MNSLTRRFFSNAIKSTNIKIPCTSNLLDTEKHAITNIVSSRPQISPSTINALQQMQKMYPYIYAKVYINNFPYTVTKGDIIVSGYLRDYNVGDLIRFDTVSEIGTRDATLKGNKFIDPNYYFITGVVLSQTFGKKIRCRIGYKRLLKTIKKKEAQPKITMIRIRESVSQLRIVHHDYHLLSFCLSILKIPNFLNGIQL</sequence>
<gene>
    <name evidence="3" type="ORF">O9G_001425</name>
</gene>
<dbReference type="SUPFAM" id="SSF141091">
    <property type="entry name" value="L21p-like"/>
    <property type="match status" value="1"/>
</dbReference>
<evidence type="ECO:0000256" key="2">
    <source>
        <dbReference type="ARBA" id="ARBA00044129"/>
    </source>
</evidence>
<dbReference type="AlphaFoldDB" id="A0A075B347"/>
<accession>A0A075B347</accession>
<organism evidence="3 4">
    <name type="scientific">Rozella allomycis (strain CSF55)</name>
    <dbReference type="NCBI Taxonomy" id="988480"/>
    <lineage>
        <taxon>Eukaryota</taxon>
        <taxon>Fungi</taxon>
        <taxon>Fungi incertae sedis</taxon>
        <taxon>Cryptomycota</taxon>
        <taxon>Cryptomycota incertae sedis</taxon>
        <taxon>Rozella</taxon>
    </lineage>
</organism>
<evidence type="ECO:0000313" key="3">
    <source>
        <dbReference type="EMBL" id="EPZ36980.1"/>
    </source>
</evidence>
<dbReference type="EMBL" id="KE560384">
    <property type="protein sequence ID" value="EPZ36980.1"/>
    <property type="molecule type" value="Genomic_DNA"/>
</dbReference>
<proteinExistence type="inferred from homology"/>
<dbReference type="PANTHER" id="PTHR21349:SF0">
    <property type="entry name" value="LARGE RIBOSOMAL SUBUNIT PROTEIN BL21M"/>
    <property type="match status" value="1"/>
</dbReference>
<dbReference type="InterPro" id="IPR036164">
    <property type="entry name" value="bL21-like_sf"/>
</dbReference>
<evidence type="ECO:0000313" key="4">
    <source>
        <dbReference type="Proteomes" id="UP000030755"/>
    </source>
</evidence>
<dbReference type="Pfam" id="PF00829">
    <property type="entry name" value="Ribosomal_L21p"/>
    <property type="match status" value="1"/>
</dbReference>